<evidence type="ECO:0000313" key="2">
    <source>
        <dbReference type="EMBL" id="GIX92680.1"/>
    </source>
</evidence>
<accession>A0AAV4P646</accession>
<feature type="coiled-coil region" evidence="1">
    <location>
        <begin position="107"/>
        <end position="134"/>
    </location>
</feature>
<protein>
    <submittedName>
        <fullName evidence="2">Uncharacterized protein</fullName>
    </submittedName>
</protein>
<dbReference type="Proteomes" id="UP001054945">
    <property type="component" value="Unassembled WGS sequence"/>
</dbReference>
<sequence length="334" mass="38790">MLDGQIMKWQFQKICRELKNATSRSISQNKRCLSPVQAERIKSPSFYFPKFQTLQGREFSEALQKFSIHSMNEICLLENNLITRLENCKVNKQVEVKLPTEIDDKIIKSLENSLKIEKEKQKLLNATIEEIEQDLGETFLQKEKFKNMALDVSKILMCFKNLNKDTIEFSKMKLFGEIFNDICFCKDCIMGEDINISTHNTFKLQDCLDCIAKLINAGCILEKDICEIKQHEFELKAFHKELQNKNSELKMTISQCNENFAAHNTELVNLKNKQTEKLTYFSSAIEENDIINMQSQTKNCDLSHSLNECRSRIHELETKASSLSNAVEEKKKML</sequence>
<comment type="caution">
    <text evidence="2">The sequence shown here is derived from an EMBL/GenBank/DDBJ whole genome shotgun (WGS) entry which is preliminary data.</text>
</comment>
<organism evidence="2 3">
    <name type="scientific">Caerostris extrusa</name>
    <name type="common">Bark spider</name>
    <name type="synonym">Caerostris bankana</name>
    <dbReference type="NCBI Taxonomy" id="172846"/>
    <lineage>
        <taxon>Eukaryota</taxon>
        <taxon>Metazoa</taxon>
        <taxon>Ecdysozoa</taxon>
        <taxon>Arthropoda</taxon>
        <taxon>Chelicerata</taxon>
        <taxon>Arachnida</taxon>
        <taxon>Araneae</taxon>
        <taxon>Araneomorphae</taxon>
        <taxon>Entelegynae</taxon>
        <taxon>Araneoidea</taxon>
        <taxon>Araneidae</taxon>
        <taxon>Caerostris</taxon>
    </lineage>
</organism>
<name>A0AAV4P646_CAEEX</name>
<proteinExistence type="predicted"/>
<dbReference type="EMBL" id="BPLR01021711">
    <property type="protein sequence ID" value="GIX92680.1"/>
    <property type="molecule type" value="Genomic_DNA"/>
</dbReference>
<reference evidence="2 3" key="1">
    <citation type="submission" date="2021-06" db="EMBL/GenBank/DDBJ databases">
        <title>Caerostris extrusa draft genome.</title>
        <authorList>
            <person name="Kono N."/>
            <person name="Arakawa K."/>
        </authorList>
    </citation>
    <scope>NUCLEOTIDE SEQUENCE [LARGE SCALE GENOMIC DNA]</scope>
</reference>
<feature type="coiled-coil region" evidence="1">
    <location>
        <begin position="228"/>
        <end position="273"/>
    </location>
</feature>
<keyword evidence="1" id="KW-0175">Coiled coil</keyword>
<gene>
    <name evidence="2" type="primary">AVEN_125621_1</name>
    <name evidence="2" type="ORF">CEXT_304451</name>
</gene>
<dbReference type="AlphaFoldDB" id="A0AAV4P646"/>
<evidence type="ECO:0000313" key="3">
    <source>
        <dbReference type="Proteomes" id="UP001054945"/>
    </source>
</evidence>
<keyword evidence="3" id="KW-1185">Reference proteome</keyword>
<feature type="coiled-coil region" evidence="1">
    <location>
        <begin position="306"/>
        <end position="333"/>
    </location>
</feature>
<evidence type="ECO:0000256" key="1">
    <source>
        <dbReference type="SAM" id="Coils"/>
    </source>
</evidence>